<feature type="signal peptide" evidence="1">
    <location>
        <begin position="1"/>
        <end position="25"/>
    </location>
</feature>
<keyword evidence="1" id="KW-0732">Signal</keyword>
<protein>
    <submittedName>
        <fullName evidence="2">DUF4352 domain-containing protein</fullName>
    </submittedName>
</protein>
<organism evidence="2 3">
    <name type="scientific">Pseudonocardia eucalypti</name>
    <dbReference type="NCBI Taxonomy" id="648755"/>
    <lineage>
        <taxon>Bacteria</taxon>
        <taxon>Bacillati</taxon>
        <taxon>Actinomycetota</taxon>
        <taxon>Actinomycetes</taxon>
        <taxon>Pseudonocardiales</taxon>
        <taxon>Pseudonocardiaceae</taxon>
        <taxon>Pseudonocardia</taxon>
    </lineage>
</organism>
<name>A0ABP9PYH5_9PSEU</name>
<evidence type="ECO:0000313" key="3">
    <source>
        <dbReference type="Proteomes" id="UP001428817"/>
    </source>
</evidence>
<dbReference type="EMBL" id="BAABJP010000008">
    <property type="protein sequence ID" value="GAA5154192.1"/>
    <property type="molecule type" value="Genomic_DNA"/>
</dbReference>
<evidence type="ECO:0000313" key="2">
    <source>
        <dbReference type="EMBL" id="GAA5154192.1"/>
    </source>
</evidence>
<proteinExistence type="predicted"/>
<keyword evidence="3" id="KW-1185">Reference proteome</keyword>
<dbReference type="Proteomes" id="UP001428817">
    <property type="component" value="Unassembled WGS sequence"/>
</dbReference>
<sequence length="171" mass="18126">MRRLGPALVLVVALAGCAPAPPALYQLPPRPVRAGETPLSHPPVVNGDTEFTVLGLSSLDSILGSHAEWRPKQGRLVRVRLVVANLGRSGSVFDTKAQRLVTADGAVLAPDPEAMLIKRQPGEFELGASVRLEFDLYFDVPARIRPAALRVTGGATLFQAPDAPGTDIPLP</sequence>
<comment type="caution">
    <text evidence="2">The sequence shown here is derived from an EMBL/GenBank/DDBJ whole genome shotgun (WGS) entry which is preliminary data.</text>
</comment>
<gene>
    <name evidence="2" type="ORF">GCM10023321_25630</name>
</gene>
<reference evidence="3" key="1">
    <citation type="journal article" date="2019" name="Int. J. Syst. Evol. Microbiol.">
        <title>The Global Catalogue of Microorganisms (GCM) 10K type strain sequencing project: providing services to taxonomists for standard genome sequencing and annotation.</title>
        <authorList>
            <consortium name="The Broad Institute Genomics Platform"/>
            <consortium name="The Broad Institute Genome Sequencing Center for Infectious Disease"/>
            <person name="Wu L."/>
            <person name="Ma J."/>
        </authorList>
    </citation>
    <scope>NUCLEOTIDE SEQUENCE [LARGE SCALE GENOMIC DNA]</scope>
    <source>
        <strain evidence="3">JCM 18303</strain>
    </source>
</reference>
<feature type="chain" id="PRO_5046494989" evidence="1">
    <location>
        <begin position="26"/>
        <end position="171"/>
    </location>
</feature>
<dbReference type="PROSITE" id="PS51257">
    <property type="entry name" value="PROKAR_LIPOPROTEIN"/>
    <property type="match status" value="1"/>
</dbReference>
<dbReference type="RefSeq" id="WP_185061633.1">
    <property type="nucleotide sequence ID" value="NZ_BAABJP010000008.1"/>
</dbReference>
<accession>A0ABP9PYH5</accession>
<evidence type="ECO:0000256" key="1">
    <source>
        <dbReference type="SAM" id="SignalP"/>
    </source>
</evidence>